<dbReference type="InterPro" id="IPR029052">
    <property type="entry name" value="Metallo-depent_PP-like"/>
</dbReference>
<dbReference type="InterPro" id="IPR006179">
    <property type="entry name" value="5_nucleotidase/apyrase"/>
</dbReference>
<comment type="caution">
    <text evidence="3">The sequence shown here is derived from an EMBL/GenBank/DDBJ whole genome shotgun (WGS) entry which is preliminary data.</text>
</comment>
<evidence type="ECO:0000313" key="3">
    <source>
        <dbReference type="EMBL" id="KAF5322386.1"/>
    </source>
</evidence>
<dbReference type="PANTHER" id="PTHR11575">
    <property type="entry name" value="5'-NUCLEOTIDASE-RELATED"/>
    <property type="match status" value="1"/>
</dbReference>
<evidence type="ECO:0000313" key="4">
    <source>
        <dbReference type="Proteomes" id="UP000567179"/>
    </source>
</evidence>
<dbReference type="OrthoDB" id="7722975at2759"/>
<dbReference type="InterPro" id="IPR036907">
    <property type="entry name" value="5'-Nucleotdase_C_sf"/>
</dbReference>
<dbReference type="InterPro" id="IPR053828">
    <property type="entry name" value="Nucleosidase_C"/>
</dbReference>
<reference evidence="3 4" key="1">
    <citation type="journal article" date="2020" name="ISME J.">
        <title>Uncovering the hidden diversity of litter-decomposition mechanisms in mushroom-forming fungi.</title>
        <authorList>
            <person name="Floudas D."/>
            <person name="Bentzer J."/>
            <person name="Ahren D."/>
            <person name="Johansson T."/>
            <person name="Persson P."/>
            <person name="Tunlid A."/>
        </authorList>
    </citation>
    <scope>NUCLEOTIDE SEQUENCE [LARGE SCALE GENOMIC DNA]</scope>
    <source>
        <strain evidence="3 4">CBS 101986</strain>
    </source>
</reference>
<dbReference type="GO" id="GO:0009166">
    <property type="term" value="P:nucleotide catabolic process"/>
    <property type="evidence" value="ECO:0007669"/>
    <property type="project" value="InterPro"/>
</dbReference>
<dbReference type="Gene3D" id="3.60.21.10">
    <property type="match status" value="1"/>
</dbReference>
<evidence type="ECO:0000256" key="1">
    <source>
        <dbReference type="SAM" id="SignalP"/>
    </source>
</evidence>
<dbReference type="GO" id="GO:0016787">
    <property type="term" value="F:hydrolase activity"/>
    <property type="evidence" value="ECO:0007669"/>
    <property type="project" value="InterPro"/>
</dbReference>
<evidence type="ECO:0000259" key="2">
    <source>
        <dbReference type="Pfam" id="PF21953"/>
    </source>
</evidence>
<dbReference type="InterPro" id="IPR014485">
    <property type="entry name" value="Pesterase_C1039"/>
</dbReference>
<sequence length="622" mass="68497">MLLTTGLQALVGSLLSISVVSACGDDHTHEHARRANTGVVVTPPTRPLEWGDINIIHTTDSHGWLLGHQKTSPPEPNYSGDFGDFASFVTHMKQQALERDVDLLLVDSGDLHDGTGLTDGFPDGGVDAHDANQFVKKLPYDIMAIGNHELYIYANALDMHKNFAPSLKGRYLSSNVNITTLDEKGQVVNVPVGNRFAKFKTRKGKKVTAFGVLYDFTGNDKNTTVQKVANMVKEAWFADAIKDEPDFFLLAGHMPVARDDWPLVFNAVRAVHPTTPILILGGMSKSANGIRTFVTASNWMAARCLWRVVGWLTAKLDKKGSKKNITFSRRYLDPNRVTYEFHTTKKNFSFDTLSGLSITSGLKALAKKFDLSFLFGTAPHDFTLSRDPYPSNNSLLTLVISQAIPVAIAINNTRADIPKIVIINSGGQRFDIYAGPFTKNDQLTASPFVDLFQFIPNVPFSVANAVLPALNKAGANERRELHRKRNAELYGRGEVDTIYRKWLEEMDRRNDGVERRAAQNLTLGYVTSDSCPGVGDDTLHAPLPFFDSPDFVGSPPPLVPSPAVPTADHPIDLVFLDFIAPQVIPLLNTLQTAKVYSTADVQSYTNIATNQVLGLYAQQAWN</sequence>
<dbReference type="Proteomes" id="UP000567179">
    <property type="component" value="Unassembled WGS sequence"/>
</dbReference>
<proteinExistence type="predicted"/>
<dbReference type="PIRSF" id="PIRSF017316">
    <property type="entry name" value="Pesterase_C1039"/>
    <property type="match status" value="1"/>
</dbReference>
<feature type="signal peptide" evidence="1">
    <location>
        <begin position="1"/>
        <end position="22"/>
    </location>
</feature>
<dbReference type="Gene3D" id="3.90.780.10">
    <property type="entry name" value="5'-Nucleotidase, C-terminal domain"/>
    <property type="match status" value="2"/>
</dbReference>
<name>A0A8H5BFX5_9AGAR</name>
<organism evidence="3 4">
    <name type="scientific">Psilocybe cf. subviscida</name>
    <dbReference type="NCBI Taxonomy" id="2480587"/>
    <lineage>
        <taxon>Eukaryota</taxon>
        <taxon>Fungi</taxon>
        <taxon>Dikarya</taxon>
        <taxon>Basidiomycota</taxon>
        <taxon>Agaricomycotina</taxon>
        <taxon>Agaricomycetes</taxon>
        <taxon>Agaricomycetidae</taxon>
        <taxon>Agaricales</taxon>
        <taxon>Agaricineae</taxon>
        <taxon>Strophariaceae</taxon>
        <taxon>Psilocybe</taxon>
    </lineage>
</organism>
<feature type="domain" description="Putative 5'-nucleotidase C-terminal" evidence="2">
    <location>
        <begin position="381"/>
        <end position="584"/>
    </location>
</feature>
<dbReference type="SUPFAM" id="SSF56300">
    <property type="entry name" value="Metallo-dependent phosphatases"/>
    <property type="match status" value="1"/>
</dbReference>
<keyword evidence="4" id="KW-1185">Reference proteome</keyword>
<dbReference type="Pfam" id="PF21953">
    <property type="entry name" value="NadN_nucleosid_C"/>
    <property type="match status" value="1"/>
</dbReference>
<keyword evidence="1" id="KW-0732">Signal</keyword>
<accession>A0A8H5BFX5</accession>
<dbReference type="PANTHER" id="PTHR11575:SF22">
    <property type="entry name" value="ADL392WP"/>
    <property type="match status" value="1"/>
</dbReference>
<dbReference type="GO" id="GO:0005829">
    <property type="term" value="C:cytosol"/>
    <property type="evidence" value="ECO:0007669"/>
    <property type="project" value="TreeGrafter"/>
</dbReference>
<dbReference type="SUPFAM" id="SSF55816">
    <property type="entry name" value="5'-nucleotidase (syn. UDP-sugar hydrolase), C-terminal domain"/>
    <property type="match status" value="1"/>
</dbReference>
<dbReference type="EMBL" id="JAACJJ010000028">
    <property type="protein sequence ID" value="KAF5322386.1"/>
    <property type="molecule type" value="Genomic_DNA"/>
</dbReference>
<protein>
    <recommendedName>
        <fullName evidence="2">Putative 5'-nucleotidase C-terminal domain-containing protein</fullName>
    </recommendedName>
</protein>
<gene>
    <name evidence="3" type="ORF">D9619_001604</name>
</gene>
<feature type="chain" id="PRO_5034137573" description="Putative 5'-nucleotidase C-terminal domain-containing protein" evidence="1">
    <location>
        <begin position="23"/>
        <end position="622"/>
    </location>
</feature>
<dbReference type="AlphaFoldDB" id="A0A8H5BFX5"/>